<dbReference type="Gene3D" id="3.10.300.10">
    <property type="entry name" value="Methylpurine-DNA glycosylase (MPG)"/>
    <property type="match status" value="1"/>
</dbReference>
<dbReference type="Pfam" id="PF02245">
    <property type="entry name" value="Pur_DNA_glyco"/>
    <property type="match status" value="1"/>
</dbReference>
<dbReference type="PANTHER" id="PTHR10429:SF0">
    <property type="entry name" value="DNA-3-METHYLADENINE GLYCOSYLASE"/>
    <property type="match status" value="1"/>
</dbReference>
<dbReference type="RefSeq" id="WP_300647706.1">
    <property type="nucleotide sequence ID" value="NZ_BAABKD010000007.1"/>
</dbReference>
<evidence type="ECO:0000256" key="3">
    <source>
        <dbReference type="ARBA" id="ARBA00022801"/>
    </source>
</evidence>
<reference evidence="7" key="1">
    <citation type="journal article" date="2019" name="Int. J. Syst. Evol. Microbiol.">
        <title>The Global Catalogue of Microorganisms (GCM) 10K type strain sequencing project: providing services to taxonomists for standard genome sequencing and annotation.</title>
        <authorList>
            <consortium name="The Broad Institute Genomics Platform"/>
            <consortium name="The Broad Institute Genome Sequencing Center for Infectious Disease"/>
            <person name="Wu L."/>
            <person name="Ma J."/>
        </authorList>
    </citation>
    <scope>NUCLEOTIDE SEQUENCE [LARGE SCALE GENOMIC DNA]</scope>
    <source>
        <strain evidence="7">JCM 18423</strain>
    </source>
</reference>
<dbReference type="InterPro" id="IPR003180">
    <property type="entry name" value="MPG"/>
</dbReference>
<dbReference type="Proteomes" id="UP001500227">
    <property type="component" value="Unassembled WGS sequence"/>
</dbReference>
<comment type="similarity">
    <text evidence="1 5">Belongs to the DNA glycosylase MPG family.</text>
</comment>
<accession>A0ABP9LXI4</accession>
<evidence type="ECO:0000256" key="5">
    <source>
        <dbReference type="HAMAP-Rule" id="MF_00527"/>
    </source>
</evidence>
<dbReference type="EMBL" id="BAABKD010000007">
    <property type="protein sequence ID" value="GAA5087515.1"/>
    <property type="molecule type" value="Genomic_DNA"/>
</dbReference>
<keyword evidence="2 5" id="KW-0227">DNA damage</keyword>
<organism evidence="6 7">
    <name type="scientific">Paenalcaligenes hermetiae</name>
    <dbReference type="NCBI Taxonomy" id="1157987"/>
    <lineage>
        <taxon>Bacteria</taxon>
        <taxon>Pseudomonadati</taxon>
        <taxon>Pseudomonadota</taxon>
        <taxon>Betaproteobacteria</taxon>
        <taxon>Burkholderiales</taxon>
        <taxon>Alcaligenaceae</taxon>
        <taxon>Paenalcaligenes</taxon>
    </lineage>
</organism>
<dbReference type="HAMAP" id="MF_00527">
    <property type="entry name" value="3MGH"/>
    <property type="match status" value="1"/>
</dbReference>
<evidence type="ECO:0000256" key="2">
    <source>
        <dbReference type="ARBA" id="ARBA00022763"/>
    </source>
</evidence>
<comment type="caution">
    <text evidence="6">The sequence shown here is derived from an EMBL/GenBank/DDBJ whole genome shotgun (WGS) entry which is preliminary data.</text>
</comment>
<sequence length="190" mass="20862">MSPKNLMRRLPRAFYEEADCAQVAQRLLGKFLVHERGNKKYVGRIVETEAYLGPHDLAAHSSKGVTARTQVMFGAAGHAYVYLIYGIHHCMNVVTGPLGSGSAVLIRAVEPIEGIELPTHGPGRLCKAMEIDRRHNGLDVCDGPLYIADAPEVAVASIVKTTRVGVDYAGVWAQKLLRFYEKDNAFVSKK</sequence>
<keyword evidence="7" id="KW-1185">Reference proteome</keyword>
<proteinExistence type="inferred from homology"/>
<dbReference type="EC" id="3.2.2.-" evidence="5"/>
<evidence type="ECO:0000313" key="7">
    <source>
        <dbReference type="Proteomes" id="UP001500227"/>
    </source>
</evidence>
<dbReference type="SUPFAM" id="SSF50486">
    <property type="entry name" value="FMT C-terminal domain-like"/>
    <property type="match status" value="1"/>
</dbReference>
<dbReference type="InterPro" id="IPR036995">
    <property type="entry name" value="MPG_sf"/>
</dbReference>
<dbReference type="CDD" id="cd00540">
    <property type="entry name" value="AAG"/>
    <property type="match status" value="1"/>
</dbReference>
<gene>
    <name evidence="6" type="ORF">GCM10023337_07990</name>
</gene>
<protein>
    <recommendedName>
        <fullName evidence="5">Putative 3-methyladenine DNA glycosylase</fullName>
        <ecNumber evidence="5">3.2.2.-</ecNumber>
    </recommendedName>
</protein>
<name>A0ABP9LXI4_9BURK</name>
<keyword evidence="4 5" id="KW-0234">DNA repair</keyword>
<evidence type="ECO:0000256" key="4">
    <source>
        <dbReference type="ARBA" id="ARBA00023204"/>
    </source>
</evidence>
<dbReference type="InterPro" id="IPR011034">
    <property type="entry name" value="Formyl_transferase-like_C_sf"/>
</dbReference>
<keyword evidence="3 5" id="KW-0378">Hydrolase</keyword>
<dbReference type="PANTHER" id="PTHR10429">
    <property type="entry name" value="DNA-3-METHYLADENINE GLYCOSYLASE"/>
    <property type="match status" value="1"/>
</dbReference>
<evidence type="ECO:0000313" key="6">
    <source>
        <dbReference type="EMBL" id="GAA5087515.1"/>
    </source>
</evidence>
<dbReference type="NCBIfam" id="TIGR00567">
    <property type="entry name" value="3mg"/>
    <property type="match status" value="1"/>
</dbReference>
<evidence type="ECO:0000256" key="1">
    <source>
        <dbReference type="ARBA" id="ARBA00009232"/>
    </source>
</evidence>